<gene>
    <name evidence="1" type="ORF">Ah1_00248</name>
</gene>
<evidence type="ECO:0000313" key="1">
    <source>
        <dbReference type="EMBL" id="AUE22766.1"/>
    </source>
</evidence>
<organism evidence="1 2">
    <name type="scientific">Aeromonas phage Ah1</name>
    <dbReference type="NCBI Taxonomy" id="2053701"/>
    <lineage>
        <taxon>Viruses</taxon>
        <taxon>Duplodnaviria</taxon>
        <taxon>Heunggongvirae</taxon>
        <taxon>Uroviricota</taxon>
        <taxon>Caudoviricetes</taxon>
        <taxon>Pantevenvirales</taxon>
        <taxon>Straboviridae</taxon>
        <taxon>Cinqassovirus</taxon>
        <taxon>Cinqassovirus ah1</taxon>
    </lineage>
</organism>
<sequence length="185" mass="21525">MKKIVTLIGTRYPPKLIVPSVNQIGKAFSDKGWIGRSGRAIGMDYEFMKLYDPTLAEIYRPDDKYPEGINVTKFENFFEAEEMVKNILPHFQYLDFYSQWLHVRNAYQILGRDLNTPSDLVICYSTERKGVIQGGTRTATTIAKRRGIPVVNLWNYDNMKKICDKFDIEVPEFETHKQIDLSFLE</sequence>
<reference evidence="1 2" key="1">
    <citation type="submission" date="2017-10" db="EMBL/GenBank/DDBJ databases">
        <title>Antibacterial composition for extension of chilled fish shelf life and decreasing of risk of food-borne infections, bacteriophage strains for its preparation.</title>
        <authorList>
            <person name="Zulkarneev E.R."/>
            <person name="Aleshkin A.V."/>
            <person name="Rubalsky O.V."/>
            <person name="Kiseleva I.A."/>
            <person name="Rubalskii E.O."/>
            <person name="Lebedev S.N."/>
        </authorList>
    </citation>
    <scope>NUCLEOTIDE SEQUENCE [LARGE SCALE GENOMIC DNA]</scope>
</reference>
<name>A0A2H4YFP9_9CAUD</name>
<dbReference type="Proteomes" id="UP000240934">
    <property type="component" value="Segment"/>
</dbReference>
<evidence type="ECO:0000313" key="2">
    <source>
        <dbReference type="Proteomes" id="UP000240934"/>
    </source>
</evidence>
<proteinExistence type="predicted"/>
<dbReference type="EMBL" id="MG250483">
    <property type="protein sequence ID" value="AUE22766.1"/>
    <property type="molecule type" value="Genomic_DNA"/>
</dbReference>
<accession>A0A2H4YFP9</accession>
<protein>
    <submittedName>
        <fullName evidence="1">Uncharacterized protein</fullName>
    </submittedName>
</protein>
<keyword evidence="2" id="KW-1185">Reference proteome</keyword>